<proteinExistence type="inferred from homology"/>
<dbReference type="Pfam" id="PF00929">
    <property type="entry name" value="RNase_T"/>
    <property type="match status" value="1"/>
</dbReference>
<dbReference type="Gene3D" id="3.40.50.300">
    <property type="entry name" value="P-loop containing nucleotide triphosphate hydrolases"/>
    <property type="match status" value="2"/>
</dbReference>
<dbReference type="EC" id="3.1.-.-" evidence="6 7"/>
<comment type="similarity">
    <text evidence="6 7">Belongs to the helicase family. DinG subfamily. Type 2 sub-subfamily.</text>
</comment>
<dbReference type="PROSITE" id="PS51193">
    <property type="entry name" value="HELICASE_ATP_BIND_2"/>
    <property type="match status" value="1"/>
</dbReference>
<dbReference type="InterPro" id="IPR006555">
    <property type="entry name" value="ATP-dep_Helicase_C"/>
</dbReference>
<sequence>MGIATYAVVDLETTGNQLDYDDIIQIGITFVRQNKIIGTYHSMIRTDLDIPPFIQALTSIEETMLEQAPYFKEIAQDIYQQLQDCVFVAHNVAFDLNFIKKAFKNCNIKYRPKRVMDTLELFKIAFPTDKSYQLSELAEAHDIPLNNAHRADEDATTTAHLMIKAFEKFEQLPLDTLKQLYYLSKDLKYDLYHILFEMVRQHDNATLDSQYGQFEQIIYKKQVDLKGPVTEFNGTLKTLYKKATKQLGLTYRPQQLYLSEIILEQLMHSEKAMIEAPLGSGKSLAYLLAALMYNIETGRHVMISTNTKLLQSQLLEKDIPALNQALDFKVNATLIKSKNDYISLGLISQILKEETNNYEVSILKMQLLIWITETHTGDIQELNLKGGQKMYFDQKIETYVPVRHDIHYYNYLKRNAQNIQIGITNHAHLIHSDAENSIYQMFDDCIIDEAHRLPDYALNQVTNELNYADIKYQLGLIGKNENEKLLKAIDHLEQQRILEKLDIAPIDVFGLKSNINDIHELNEHLFDDIYDIIQNSDVYDDDIHKYHYVYEFENDPILKDLHLLINKLNKTLEVFNGMSHKTIKTMRKQLLYLKECFRQIEQSLKNQHTSFISIKNLSQKSTIRLFVKDYAVKDILTQQVLDKFNALTFISGTLTFNHSFDSFKNWFNKDVQFNTYEVTTSVQNTKNTNVFIPSDVAPYNYKNIDDYVASIVNYVIEYTNTTESKCLILFTSYKMMHMVQDMLNELPEFEDYVILTQQQNQNYKIVQQFNHFDKSILLGTSTFFEGFDFQANGIKCVMIAKLPFMNKNNAKYWLMDSEFESTFKDYVLPDAVTRFRQGLGRLIRHENDKGLIVSFDDRLVNSNYKSFFEQTLENYRQKKGDLNQFSKLLKQIQKSVDKDISK</sequence>
<name>A0A8B2ZM79_STAWA</name>
<dbReference type="EMBL" id="QSTD01000001">
    <property type="protein sequence ID" value="RGM32737.1"/>
    <property type="molecule type" value="Genomic_DNA"/>
</dbReference>
<dbReference type="RefSeq" id="WP_002466610.1">
    <property type="nucleotide sequence ID" value="NZ_CABMFV010000001.1"/>
</dbReference>
<comment type="function">
    <text evidence="6 7">3'-5' exonuclease.</text>
</comment>
<dbReference type="InterPro" id="IPR006310">
    <property type="entry name" value="DinG"/>
</dbReference>
<dbReference type="InterPro" id="IPR006935">
    <property type="entry name" value="Helicase/UvrB_N"/>
</dbReference>
<dbReference type="EMBL" id="QXWP01000001">
    <property type="protein sequence ID" value="NBH29630.1"/>
    <property type="molecule type" value="Genomic_DNA"/>
</dbReference>
<dbReference type="Proteomes" id="UP000481807">
    <property type="component" value="Unassembled WGS sequence"/>
</dbReference>
<dbReference type="GO" id="GO:0008408">
    <property type="term" value="F:3'-5' exonuclease activity"/>
    <property type="evidence" value="ECO:0007669"/>
    <property type="project" value="UniProtKB-UniRule"/>
</dbReference>
<dbReference type="GO" id="GO:0004386">
    <property type="term" value="F:helicase activity"/>
    <property type="evidence" value="ECO:0007669"/>
    <property type="project" value="UniProtKB-KW"/>
</dbReference>
<keyword evidence="5 6" id="KW-0067">ATP-binding</keyword>
<evidence type="ECO:0000256" key="3">
    <source>
        <dbReference type="ARBA" id="ARBA00022801"/>
    </source>
</evidence>
<dbReference type="SUPFAM" id="SSF53098">
    <property type="entry name" value="Ribonuclease H-like"/>
    <property type="match status" value="1"/>
</dbReference>
<dbReference type="GO" id="GO:0045004">
    <property type="term" value="P:DNA replication proofreading"/>
    <property type="evidence" value="ECO:0007669"/>
    <property type="project" value="TreeGrafter"/>
</dbReference>
<reference evidence="9 14" key="3">
    <citation type="submission" date="2020-03" db="EMBL/GenBank/DDBJ databases">
        <title>Comparative genetics of Staphylococcus warneri persistents from caprine mastitis.</title>
        <authorList>
            <person name="Franca C.A."/>
            <person name="Rosa D.S."/>
            <person name="Silva A."/>
            <person name="Rodrigues D.L.N."/>
            <person name="Santos R.G."/>
            <person name="Castillo R.E.H."/>
            <person name="Moreira M.A.S."/>
            <person name="Lima M.C."/>
            <person name="Gouveia G.V."/>
            <person name="Gouveia J.J.S."/>
            <person name="Souza R.F.S."/>
            <person name="Bertram B."/>
            <person name="Azevedo V."/>
            <person name="Costa M."/>
        </authorList>
    </citation>
    <scope>NUCLEOTIDE SEQUENCE [LARGE SCALE GENOMIC DNA]</scope>
    <source>
        <strain evidence="9 14">Cap 9.2</strain>
    </source>
</reference>
<dbReference type="GO" id="GO:0003887">
    <property type="term" value="F:DNA-directed DNA polymerase activity"/>
    <property type="evidence" value="ECO:0007669"/>
    <property type="project" value="InterPro"/>
</dbReference>
<keyword evidence="11" id="KW-0347">Helicase</keyword>
<reference evidence="11 12" key="1">
    <citation type="submission" date="2018-08" db="EMBL/GenBank/DDBJ databases">
        <title>A genome reference for cultivated species of the human gut microbiota.</title>
        <authorList>
            <person name="Zou Y."/>
            <person name="Xue W."/>
            <person name="Luo G."/>
        </authorList>
    </citation>
    <scope>NUCLEOTIDE SEQUENCE [LARGE SCALE GENOMIC DNA]</scope>
    <source>
        <strain evidence="11 12">OM08-17AT</strain>
    </source>
</reference>
<evidence type="ECO:0000259" key="8">
    <source>
        <dbReference type="PROSITE" id="PS51193"/>
    </source>
</evidence>
<gene>
    <name evidence="6 7" type="primary">dinG</name>
    <name evidence="10" type="ORF">D3Z30_01380</name>
    <name evidence="11" type="ORF">DXC19_04315</name>
    <name evidence="9" type="ORF">G8J23_06790</name>
</gene>
<dbReference type="Proteomes" id="UP000814367">
    <property type="component" value="Unassembled WGS sequence"/>
</dbReference>
<reference evidence="10 13" key="2">
    <citation type="submission" date="2018-08" db="EMBL/GenBank/DDBJ databases">
        <title>Murine metabolic-syndrome-specific gut microbial biobank.</title>
        <authorList>
            <person name="Liu C."/>
        </authorList>
    </citation>
    <scope>NUCLEOTIDE SEQUENCE [LARGE SCALE GENOMIC DNA]</scope>
    <source>
        <strain evidence="10 13">1XD21-27</strain>
    </source>
</reference>
<feature type="short sequence motif" description="DEAH box" evidence="6">
    <location>
        <begin position="448"/>
        <end position="451"/>
    </location>
</feature>
<dbReference type="Proteomes" id="UP000261016">
    <property type="component" value="Unassembled WGS sequence"/>
</dbReference>
<accession>A0A8B2ZM79</accession>
<dbReference type="InterPro" id="IPR027417">
    <property type="entry name" value="P-loop_NTPase"/>
</dbReference>
<dbReference type="GO" id="GO:0005829">
    <property type="term" value="C:cytosol"/>
    <property type="evidence" value="ECO:0007669"/>
    <property type="project" value="TreeGrafter"/>
</dbReference>
<keyword evidence="14" id="KW-1185">Reference proteome</keyword>
<dbReference type="InterPro" id="IPR006054">
    <property type="entry name" value="DnaQ"/>
</dbReference>
<keyword evidence="4 6" id="KW-0269">Exonuclease</keyword>
<dbReference type="InterPro" id="IPR013520">
    <property type="entry name" value="Ribonucl_H"/>
</dbReference>
<protein>
    <recommendedName>
        <fullName evidence="6 7">3'-5' exonuclease DinG</fullName>
        <ecNumber evidence="6 7">3.1.-.-</ecNumber>
    </recommendedName>
</protein>
<dbReference type="GO" id="GO:0005524">
    <property type="term" value="F:ATP binding"/>
    <property type="evidence" value="ECO:0007669"/>
    <property type="project" value="UniProtKB-UniRule"/>
</dbReference>
<dbReference type="GO" id="GO:0016818">
    <property type="term" value="F:hydrolase activity, acting on acid anhydrides, in phosphorus-containing anhydrides"/>
    <property type="evidence" value="ECO:0007669"/>
    <property type="project" value="InterPro"/>
</dbReference>
<dbReference type="NCBIfam" id="TIGR01407">
    <property type="entry name" value="dinG_rel"/>
    <property type="match status" value="1"/>
</dbReference>
<dbReference type="InterPro" id="IPR036397">
    <property type="entry name" value="RNaseH_sf"/>
</dbReference>
<dbReference type="CDD" id="cd06127">
    <property type="entry name" value="DEDDh"/>
    <property type="match status" value="1"/>
</dbReference>
<evidence type="ECO:0000256" key="4">
    <source>
        <dbReference type="ARBA" id="ARBA00022839"/>
    </source>
</evidence>
<dbReference type="Gene3D" id="3.30.420.10">
    <property type="entry name" value="Ribonuclease H-like superfamily/Ribonuclease H"/>
    <property type="match status" value="1"/>
</dbReference>
<dbReference type="Pfam" id="PF04851">
    <property type="entry name" value="ResIII"/>
    <property type="match status" value="1"/>
</dbReference>
<dbReference type="Pfam" id="PF13307">
    <property type="entry name" value="Helicase_C_2"/>
    <property type="match status" value="1"/>
</dbReference>
<dbReference type="PANTHER" id="PTHR30231:SF41">
    <property type="entry name" value="DNA POLYMERASE III SUBUNIT EPSILON"/>
    <property type="match status" value="1"/>
</dbReference>
<dbReference type="InterPro" id="IPR012337">
    <property type="entry name" value="RNaseH-like_sf"/>
</dbReference>
<organism evidence="11 12">
    <name type="scientific">Staphylococcus warneri</name>
    <dbReference type="NCBI Taxonomy" id="1292"/>
    <lineage>
        <taxon>Bacteria</taxon>
        <taxon>Bacillati</taxon>
        <taxon>Bacillota</taxon>
        <taxon>Bacilli</taxon>
        <taxon>Bacillales</taxon>
        <taxon>Staphylococcaceae</taxon>
        <taxon>Staphylococcus</taxon>
    </lineage>
</organism>
<dbReference type="AlphaFoldDB" id="A0A8B2ZM79"/>
<evidence type="ECO:0000313" key="12">
    <source>
        <dbReference type="Proteomes" id="UP000261016"/>
    </source>
</evidence>
<dbReference type="SMART" id="SM00491">
    <property type="entry name" value="HELICc2"/>
    <property type="match status" value="1"/>
</dbReference>
<evidence type="ECO:0000313" key="13">
    <source>
        <dbReference type="Proteomes" id="UP000481807"/>
    </source>
</evidence>
<evidence type="ECO:0000256" key="7">
    <source>
        <dbReference type="RuleBase" id="RU364106"/>
    </source>
</evidence>
<evidence type="ECO:0000313" key="14">
    <source>
        <dbReference type="Proteomes" id="UP000814367"/>
    </source>
</evidence>
<dbReference type="SMART" id="SM00479">
    <property type="entry name" value="EXOIII"/>
    <property type="match status" value="1"/>
</dbReference>
<dbReference type="SUPFAM" id="SSF52540">
    <property type="entry name" value="P-loop containing nucleoside triphosphate hydrolases"/>
    <property type="match status" value="1"/>
</dbReference>
<evidence type="ECO:0000256" key="6">
    <source>
        <dbReference type="HAMAP-Rule" id="MF_02206"/>
    </source>
</evidence>
<dbReference type="EMBL" id="JAANHJ010000001">
    <property type="protein sequence ID" value="MCG6225688.1"/>
    <property type="molecule type" value="Genomic_DNA"/>
</dbReference>
<evidence type="ECO:0000313" key="11">
    <source>
        <dbReference type="EMBL" id="RGM32737.1"/>
    </source>
</evidence>
<evidence type="ECO:0000256" key="2">
    <source>
        <dbReference type="ARBA" id="ARBA00022741"/>
    </source>
</evidence>
<keyword evidence="2 6" id="KW-0547">Nucleotide-binding</keyword>
<evidence type="ECO:0000256" key="1">
    <source>
        <dbReference type="ARBA" id="ARBA00022722"/>
    </source>
</evidence>
<dbReference type="InterPro" id="IPR014013">
    <property type="entry name" value="Helic_SF1/SF2_ATP-bd_DinG/Rad3"/>
</dbReference>
<evidence type="ECO:0000256" key="5">
    <source>
        <dbReference type="ARBA" id="ARBA00022840"/>
    </source>
</evidence>
<dbReference type="NCBIfam" id="TIGR00573">
    <property type="entry name" value="dnaq"/>
    <property type="match status" value="1"/>
</dbReference>
<dbReference type="HAMAP" id="MF_02206">
    <property type="entry name" value="DinG_exonucl"/>
    <property type="match status" value="1"/>
</dbReference>
<keyword evidence="1 6" id="KW-0540">Nuclease</keyword>
<dbReference type="GO" id="GO:0003677">
    <property type="term" value="F:DNA binding"/>
    <property type="evidence" value="ECO:0007669"/>
    <property type="project" value="InterPro"/>
</dbReference>
<comment type="caution">
    <text evidence="11">The sequence shown here is derived from an EMBL/GenBank/DDBJ whole genome shotgun (WGS) entry which is preliminary data.</text>
</comment>
<evidence type="ECO:0000313" key="10">
    <source>
        <dbReference type="EMBL" id="NBH29630.1"/>
    </source>
</evidence>
<keyword evidence="3 6" id="KW-0378">Hydrolase</keyword>
<dbReference type="FunFam" id="3.30.420.10:FF:000045">
    <property type="entry name" value="3'-5' exonuclease DinG"/>
    <property type="match status" value="1"/>
</dbReference>
<dbReference type="PANTHER" id="PTHR30231">
    <property type="entry name" value="DNA POLYMERASE III SUBUNIT EPSILON"/>
    <property type="match status" value="1"/>
</dbReference>
<evidence type="ECO:0000313" key="9">
    <source>
        <dbReference type="EMBL" id="MCG6225688.1"/>
    </source>
</evidence>
<feature type="binding site" evidence="6">
    <location>
        <begin position="276"/>
        <end position="283"/>
    </location>
    <ligand>
        <name>ATP</name>
        <dbReference type="ChEBI" id="CHEBI:30616"/>
    </ligand>
</feature>
<feature type="domain" description="Helicase ATP-binding" evidence="8">
    <location>
        <begin position="241"/>
        <end position="498"/>
    </location>
</feature>